<accession>A0A9X2G266</accession>
<evidence type="ECO:0000313" key="2">
    <source>
        <dbReference type="Proteomes" id="UP001139474"/>
    </source>
</evidence>
<proteinExistence type="predicted"/>
<reference evidence="1" key="1">
    <citation type="submission" date="2022-06" db="EMBL/GenBank/DDBJ databases">
        <title>Idiomarina rhizosphaerae M1R2S28.</title>
        <authorList>
            <person name="Sun J.-Q."/>
            <person name="Li L.-F."/>
        </authorList>
    </citation>
    <scope>NUCLEOTIDE SEQUENCE</scope>
    <source>
        <strain evidence="1">M1R2S28</strain>
    </source>
</reference>
<dbReference type="Proteomes" id="UP001139474">
    <property type="component" value="Unassembled WGS sequence"/>
</dbReference>
<gene>
    <name evidence="1" type="ORF">NJR55_05390</name>
</gene>
<dbReference type="RefSeq" id="WP_253618516.1">
    <property type="nucleotide sequence ID" value="NZ_JAMZDE010000005.1"/>
</dbReference>
<protein>
    <recommendedName>
        <fullName evidence="3">Type II toxin-antitoxin system RelE/ParE family toxin</fullName>
    </recommendedName>
</protein>
<dbReference type="AlphaFoldDB" id="A0A9X2G266"/>
<dbReference type="EMBL" id="JAMZDE010000005">
    <property type="protein sequence ID" value="MCP1339023.1"/>
    <property type="molecule type" value="Genomic_DNA"/>
</dbReference>
<sequence length="113" mass="13370">MTAISIEYTETFARQVSAYSQYLARYIGQSQARGVIFNFIDMLEQRVIRYPESSPLCEEAADLGFTNYRDFILPDQQLRAIYRLEEDKAYMMLFLKSRQSIREALLQYCLRVE</sequence>
<name>A0A9X2G266_9GAMM</name>
<organism evidence="1 2">
    <name type="scientific">Idiomarina rhizosphaerae</name>
    <dbReference type="NCBI Taxonomy" id="2961572"/>
    <lineage>
        <taxon>Bacteria</taxon>
        <taxon>Pseudomonadati</taxon>
        <taxon>Pseudomonadota</taxon>
        <taxon>Gammaproteobacteria</taxon>
        <taxon>Alteromonadales</taxon>
        <taxon>Idiomarinaceae</taxon>
        <taxon>Idiomarina</taxon>
    </lineage>
</organism>
<keyword evidence="2" id="KW-1185">Reference proteome</keyword>
<comment type="caution">
    <text evidence="1">The sequence shown here is derived from an EMBL/GenBank/DDBJ whole genome shotgun (WGS) entry which is preliminary data.</text>
</comment>
<evidence type="ECO:0008006" key="3">
    <source>
        <dbReference type="Google" id="ProtNLM"/>
    </source>
</evidence>
<evidence type="ECO:0000313" key="1">
    <source>
        <dbReference type="EMBL" id="MCP1339023.1"/>
    </source>
</evidence>